<keyword evidence="4" id="KW-0436">Ligase</keyword>
<dbReference type="Pfam" id="PF13193">
    <property type="entry name" value="AMP-binding_C"/>
    <property type="match status" value="3"/>
</dbReference>
<evidence type="ECO:0000256" key="2">
    <source>
        <dbReference type="ARBA" id="ARBA00022450"/>
    </source>
</evidence>
<dbReference type="Pfam" id="PF00501">
    <property type="entry name" value="AMP-binding"/>
    <property type="match status" value="3"/>
</dbReference>
<comment type="cofactor">
    <cofactor evidence="1">
        <name>pantetheine 4'-phosphate</name>
        <dbReference type="ChEBI" id="CHEBI:47942"/>
    </cofactor>
</comment>
<dbReference type="InterPro" id="IPR020806">
    <property type="entry name" value="PKS_PP-bd"/>
</dbReference>
<dbReference type="PROSITE" id="PS00012">
    <property type="entry name" value="PHOSPHOPANTETHEINE"/>
    <property type="match status" value="2"/>
</dbReference>
<dbReference type="Gene3D" id="3.30.559.30">
    <property type="entry name" value="Nonribosomal peptide synthetase, condensation domain"/>
    <property type="match status" value="3"/>
</dbReference>
<reference evidence="6" key="1">
    <citation type="submission" date="2021-04" db="EMBL/GenBank/DDBJ databases">
        <title>Genome sequence of Serratia sp. arafor3.</title>
        <authorList>
            <person name="Besaury L."/>
        </authorList>
    </citation>
    <scope>NUCLEOTIDE SEQUENCE</scope>
    <source>
        <strain evidence="6">Arafor3</strain>
    </source>
</reference>
<dbReference type="Pfam" id="PF00668">
    <property type="entry name" value="Condensation"/>
    <property type="match status" value="3"/>
</dbReference>
<dbReference type="InterPro" id="IPR001242">
    <property type="entry name" value="Condensation_dom"/>
</dbReference>
<dbReference type="Gene3D" id="2.30.38.10">
    <property type="entry name" value="Luciferase, Domain 3"/>
    <property type="match status" value="1"/>
</dbReference>
<dbReference type="RefSeq" id="WP_283106801.1">
    <property type="nucleotide sequence ID" value="NZ_JAGQDC010000014.1"/>
</dbReference>
<sequence length="3941" mass="442184">MDNIKQNNGSCIYAPVTLGQREVWLMQQLSPDLPFNISEYAEINGDLHVPTFEKAVSDIVAETPGLKSRFAVVEGDLYQFTDSNITGQLQLIDLTDDSEQTFDLEAWVQADITTLVSVEDAELFNFSLICLAKNKFIYYHRCHHVLMDGRSMVLISQRISERYDELISNKEPQEVLSYSADLLARKDIAYLQSKRFSLDETFWSGYCNESNESSRLSFLSHTPYDRNILKEEQCIDDGINEEIAFIAKTHNIRANHLYISAIATHFYTLTGIKKLSFSLPVAGIESKARMLKGMTSNTLPFEITIEPTSNIIDVAKTVSKEMTGILKHQRYRGENIQRKNKQDFGFGPSINLMLFDRGAPFQHCETKWIKAKGSQTHGFAIVLDDKGYGKGLSISFYGSDKLHTLEDIFDHHDRFRSILELVVANPQQPIAVIDRQILASRATCVRRNLFENIRAPLSAAVINWAVQDARQIALLSLSLTNKSGITPPTTQLKILINHQLYIVNKINVLDEKSNYSPGTLVRLDDQNDTWQLSTHTNDIILSDFATLEGAPLSATMLAKQGNLAPGSRLPTLTEQQSTALSAELTKLVVHEPYWLAKLERFNPVAFPYWIRKTEEPTHLLASQWQSSEVLKDVDDSSLKVAAIFAAYLHSLSGEQSFQLGYQVIPAHSELCSQLASSWVPLDVADIHEQLPLDEIENNLATEIKRLEQSHGFAKDIVLRHEKLRKNARLQDKPAYALAMAITNGDSGIHSEPGINPDDFPLLVLQINANNGHFRWVYNAAYLSEGQIKAINDHILQGLKSTIELRNASLAVDNISFIPKEEETLLLETLNRTEYDYQNNLCIHSVFKQQVAKTPDAIAICHGEEKLTYFEFDQIANRIAHHLIGLGIKADMRVAMCMERSCLQIATLFGILKSGGCYVPLDPTYPSERLNDVLHDANPSVLLVDSAGQAILAGSTEATAYNVTHLLEREPPDSTTPPLNACSVNHLAYVIFTSGSTGRPKGVMVEHAQVMNLYYALKSDVFSHYPPQSKVCLNSSLSFDASLQSLLSLLDGHQLHIVPHDVRVDGVRLVQFIQQHAIDVFDCTPTQLEMLLLSNLPERINSLILLIGGEALSSQTWQRLCTIKHFTAFNLYGPTECTVDATVARITESHPLPTIGRPIANTAIYLLDNRLKPVPFGAVGHMYISGDGVARGYLDHPELTEERFSADPFCNKNRRMYRTGDLARYLDEGYLEYLGRDDQQVKINGYRIEPGDIEAKLLSHSQVNEAVVIAYEAPSGEKQLASYLVMAESAETEELPRRLRDYLRSLLPEFMLPIAYQPLAQLPLTPNGKIDRKRLPSPGFSAYVHQSYQAPQGETEQALCVIWAEILCVDKIGRNDSFFDIGGDSLMAMKLLSKVQSRWHSKIAMSAFFAQPTLAQLAELVSQSARQTAGQMTPLAPDAHIPLSFAQNRLWFIEQLGNSDENYNVPLWLKMRGALNTDVLQRSLNHLLDRHASLRSIFLVQNGVGYCKLRPTGSQVTLDEYDFSAATHPRAAVEQLYQREIVHKFDIAQGPLLRASLAKTAADEHYLLLIIHHIVTDGWSMEILARELGIIYSAWIEDAANPLPALPLQYPDYAQWQQQWLHSNEWEAHAQFWLQQLHSVPERLTLPTDHARPAQQSFLGASVPIVLEPQLADNLRQLSRKHHTTLFMTLMSAWSIVLSRLAGQQDLTIGTPVANRQVAESEDMVGFFVNTLAMRINLSAAPTVAELLSQVRELTLSAQEHQALPFDQVVELIQPQRSMDKTPLFQVMFAWENLDAVAPTLTGLDVKLNDPQVTRVKFDLELSLGPRDRSIVGSLNYATALFDTSTIERHRQYLIAVLHAMVRDDQQPVDRIGMLCAQEQHRLLEQWNQTAEPYPQDICTHQLFEQQARRHPDAIALTYQQFTLSYSNLNNQADHLAERLIALGVKVEDKVAICSQRSPEIIVAMLATLKAGAAYLSIPPDIATDRLRFMLEDAKPAVVLAAPAQQARFSEYDVPFCPLPDVTQRYSERPHLSVAVAPHNLAYVIYTSGSTGNPKGVMVEHRNLVQLVNRWCERWGIGLGDNYLQFCNLTFDVSVCEIFSALTSGANLVLRDDQWLTSTEQFWQRCEQHRISQMILPYQFWRRLCEESTRPLPSSLRSIAFAGEAAAPEMLQRWLSHYPDSPVLINGYGPTEATVLATAYVPSLGRSHIDSIGYPIANYRLYLLDPHGTPVPQGVIGELYIGGPGVARGYLNLPELTAERFLPDPFNPQPNARMYRSGDLASYLPDGRVQFHGRNDHQVKIRGFRIELGEIETQLNAHPQVKESALVALDDHKEGKRLVAYVVADSTQPRPDIVELRNHLVARLPEYMVPAAYVLLAEMPITANGKLDRKALPAPQNDAYVHRDYQAPLAGIETTLAEIWQTAMGVEKVGRQDHFFELGGHSLLAVRVISQLQQKLNINVPLAALFDYPLLWELAQAISHPGCLCDATVPTVITPAPRNKPLPLSFSQQRLWFLSQLNDNDSNYNVLMALALSGPVNVPILQQSLNALYARHESLRSNFVSHGQEEPQVILRDAQPGIPLIEYDLRERKDHADPMQVIYQQEERWVFDISAEPLVRASWLRLGDCDNVLLLTLHHIITDGWSMEILVHELGCLYSALLQQQPDPLPALPIHYPDYAVWQQQWLDSPLWEAQGQFWQRLLAGAPERLTLPTDRLRPEQQSFIGSSLPIVLSSQLSERLRRLSAKQGTSLFMTLLSAWSIVLSRLSGQDDVVIGTPVANRNQAECDGVVGFFVNTLALRINLSEAPTVAQLLAQVRKTTLDAQEHQALPFEQVVEITQPPRSLDKTPLFQVMFALENVDDIAPKMAELKVKLLEPPVSRVKFDLELSLGERNKIITGSLNYASALFDLETVQRHQQYLIAVLEAMVLNEDQHIGQIDLICEHERHLLLEQWNQTAKPYPSECCIHQLFEQHAKHDPDAVALVNKTCVISYGELNLRANALAHQLMEQGVKAEDRVAICADRSAEMIVGILAILKAGCAYLSLPHDIAAERLKFMLDDAKPVIILAEPATLALFQDCGITHRLLPEVNSEVIPTMANPQPQLAPHNLAYVIYTSGSTGNPKGVLVEHGNLVQQMVTWCQQWKLGKQDKVLQFCNTTFDVSVSEIFSALTSGATLVLRDDRWLAGSTDFWQLCQEYGISYLDIPYQFWRKLCEESRGPLPPALRLVCISGEAAAPEMLERWLKQYPDKPELVNCYGPTETTITATTHSPKLGVDHIDAIGRPTANIRIYLLDNEGHPVPRGVIGEVYIGGPGVARGYLNLPAMTAERFLPDPFSSVVGARMYRTGDLASYLSDGRLQFHGRNDHQVKIRGFRIELGEIETQLNSHSQVKEATVLALDDHKGSKRLVAYMVATADVSAPEPMALRQYLQSRLPDYMIPAAYVLMEQMPITPNGKLDRKALPAPQENAFLHQPYEIPRPGLESTIANIWQSLLDVDKVGRHDHFFELGGHSLLAVSAVNLTNRTIDDTVSVSDVFIAPTVKQLANRIKTRVRTSTEIDLRQKAQLPEDIQPLPSERKQSGAILLTGATGFVGRFLLRELLDTTQSKIYCLVRGQDQADSLQRLKNILDKWSLWREGDEQRIIAVRGNIKEYRLGMDDQAYAKLSQDVGVIFHSAVSMNHLESFDMAYQANIAGLIELLRLATQGTNKILNFASTLSVFSPIAQTGHRVVNETSSIQDERHIADQGYVASKWVGEEIVNLAVARGVACNIFRLGLITADSELARYDELQAFYRLFKSSIQMGMAFEDAYGDIQLTPVDYTTKALAYLGLLHDPAENIFHLSAMEGIPRRDFIEQLNAHLPQPMTVVSHRQWLQEARRRYQQGEILPITPLIQDMMMSNDDELDNLYQSLEIATISYDSNRTQELLVQAEITLPATGSHWYRSFVDSLEK</sequence>
<feature type="domain" description="Carrier" evidence="5">
    <location>
        <begin position="3469"/>
        <end position="3544"/>
    </location>
</feature>
<keyword evidence="3" id="KW-0597">Phosphoprotein</keyword>
<dbReference type="CDD" id="cd05930">
    <property type="entry name" value="A_NRPS"/>
    <property type="match status" value="3"/>
</dbReference>
<organism evidence="6 7">
    <name type="scientific">Serratia silvae</name>
    <dbReference type="NCBI Taxonomy" id="2824122"/>
    <lineage>
        <taxon>Bacteria</taxon>
        <taxon>Pseudomonadati</taxon>
        <taxon>Pseudomonadota</taxon>
        <taxon>Gammaproteobacteria</taxon>
        <taxon>Enterobacterales</taxon>
        <taxon>Yersiniaceae</taxon>
        <taxon>Serratia</taxon>
    </lineage>
</organism>
<dbReference type="Gene3D" id="3.40.50.12780">
    <property type="entry name" value="N-terminal domain of ligase-like"/>
    <property type="match status" value="2"/>
</dbReference>
<evidence type="ECO:0000313" key="7">
    <source>
        <dbReference type="Proteomes" id="UP001165275"/>
    </source>
</evidence>
<dbReference type="InterPro" id="IPR020845">
    <property type="entry name" value="AMP-binding_CS"/>
</dbReference>
<dbReference type="SMART" id="SM00823">
    <property type="entry name" value="PKS_PP"/>
    <property type="match status" value="3"/>
</dbReference>
<dbReference type="SUPFAM" id="SSF51735">
    <property type="entry name" value="NAD(P)-binding Rossmann-fold domains"/>
    <property type="match status" value="1"/>
</dbReference>
<feature type="domain" description="Carrier" evidence="5">
    <location>
        <begin position="2406"/>
        <end position="2481"/>
    </location>
</feature>
<dbReference type="InterPro" id="IPR036736">
    <property type="entry name" value="ACP-like_sf"/>
</dbReference>
<dbReference type="InterPro" id="IPR023213">
    <property type="entry name" value="CAT-like_dom_sf"/>
</dbReference>
<protein>
    <submittedName>
        <fullName evidence="6">Amino acid adenylation domain-containing protein</fullName>
    </submittedName>
</protein>
<dbReference type="PROSITE" id="PS00455">
    <property type="entry name" value="AMP_BINDING"/>
    <property type="match status" value="3"/>
</dbReference>
<dbReference type="NCBIfam" id="TIGR01746">
    <property type="entry name" value="Thioester-redct"/>
    <property type="match status" value="1"/>
</dbReference>
<dbReference type="InterPro" id="IPR000873">
    <property type="entry name" value="AMP-dep_synth/lig_dom"/>
</dbReference>
<dbReference type="EMBL" id="JAGQDC010000014">
    <property type="protein sequence ID" value="MCL1030599.1"/>
    <property type="molecule type" value="Genomic_DNA"/>
</dbReference>
<dbReference type="NCBIfam" id="NF003417">
    <property type="entry name" value="PRK04813.1"/>
    <property type="match status" value="3"/>
</dbReference>
<dbReference type="SUPFAM" id="SSF52777">
    <property type="entry name" value="CoA-dependent acyltransferases"/>
    <property type="match status" value="6"/>
</dbReference>
<name>A0ABT0KEZ0_9GAMM</name>
<proteinExistence type="predicted"/>
<gene>
    <name evidence="6" type="ORF">KAJ71_16445</name>
</gene>
<dbReference type="PANTHER" id="PTHR45527:SF1">
    <property type="entry name" value="FATTY ACID SYNTHASE"/>
    <property type="match status" value="1"/>
</dbReference>
<dbReference type="Pfam" id="PF07993">
    <property type="entry name" value="NAD_binding_4"/>
    <property type="match status" value="1"/>
</dbReference>
<evidence type="ECO:0000256" key="1">
    <source>
        <dbReference type="ARBA" id="ARBA00001957"/>
    </source>
</evidence>
<keyword evidence="7" id="KW-1185">Reference proteome</keyword>
<accession>A0ABT0KEZ0</accession>
<dbReference type="InterPro" id="IPR045851">
    <property type="entry name" value="AMP-bd_C_sf"/>
</dbReference>
<dbReference type="PANTHER" id="PTHR45527">
    <property type="entry name" value="NONRIBOSOMAL PEPTIDE SYNTHETASE"/>
    <property type="match status" value="1"/>
</dbReference>
<dbReference type="Gene3D" id="3.40.50.720">
    <property type="entry name" value="NAD(P)-binding Rossmann-like Domain"/>
    <property type="match status" value="1"/>
</dbReference>
<keyword evidence="2" id="KW-0596">Phosphopantetheine</keyword>
<dbReference type="Gene3D" id="3.40.50.980">
    <property type="match status" value="2"/>
</dbReference>
<dbReference type="InterPro" id="IPR013120">
    <property type="entry name" value="FAR_NAD-bd"/>
</dbReference>
<dbReference type="InterPro" id="IPR010080">
    <property type="entry name" value="Thioester_reductase-like_dom"/>
</dbReference>
<dbReference type="InterPro" id="IPR036291">
    <property type="entry name" value="NAD(P)-bd_dom_sf"/>
</dbReference>
<dbReference type="InterPro" id="IPR025110">
    <property type="entry name" value="AMP-bd_C"/>
</dbReference>
<dbReference type="SUPFAM" id="SSF56801">
    <property type="entry name" value="Acetyl-CoA synthetase-like"/>
    <property type="match status" value="3"/>
</dbReference>
<dbReference type="PROSITE" id="PS50075">
    <property type="entry name" value="CARRIER"/>
    <property type="match status" value="3"/>
</dbReference>
<dbReference type="InterPro" id="IPR009081">
    <property type="entry name" value="PP-bd_ACP"/>
</dbReference>
<evidence type="ECO:0000313" key="6">
    <source>
        <dbReference type="EMBL" id="MCL1030599.1"/>
    </source>
</evidence>
<dbReference type="InterPro" id="IPR010071">
    <property type="entry name" value="AA_adenyl_dom"/>
</dbReference>
<dbReference type="InterPro" id="IPR006162">
    <property type="entry name" value="Ppantetheine_attach_site"/>
</dbReference>
<evidence type="ECO:0000259" key="5">
    <source>
        <dbReference type="PROSITE" id="PS50075"/>
    </source>
</evidence>
<dbReference type="Gene3D" id="3.30.559.10">
    <property type="entry name" value="Chloramphenicol acetyltransferase-like domain"/>
    <property type="match status" value="3"/>
</dbReference>
<feature type="domain" description="Carrier" evidence="5">
    <location>
        <begin position="1349"/>
        <end position="1424"/>
    </location>
</feature>
<dbReference type="Proteomes" id="UP001165275">
    <property type="component" value="Unassembled WGS sequence"/>
</dbReference>
<dbReference type="CDD" id="cd19531">
    <property type="entry name" value="LCL_NRPS-like"/>
    <property type="match status" value="2"/>
</dbReference>
<dbReference type="InterPro" id="IPR042099">
    <property type="entry name" value="ANL_N_sf"/>
</dbReference>
<comment type="caution">
    <text evidence="6">The sequence shown here is derived from an EMBL/GenBank/DDBJ whole genome shotgun (WGS) entry which is preliminary data.</text>
</comment>
<evidence type="ECO:0000256" key="4">
    <source>
        <dbReference type="ARBA" id="ARBA00022598"/>
    </source>
</evidence>
<dbReference type="Gene3D" id="1.10.1200.10">
    <property type="entry name" value="ACP-like"/>
    <property type="match status" value="3"/>
</dbReference>
<dbReference type="Gene3D" id="3.30.300.30">
    <property type="match status" value="3"/>
</dbReference>
<dbReference type="NCBIfam" id="TIGR01733">
    <property type="entry name" value="AA-adenyl-dom"/>
    <property type="match status" value="3"/>
</dbReference>
<evidence type="ECO:0000256" key="3">
    <source>
        <dbReference type="ARBA" id="ARBA00022553"/>
    </source>
</evidence>
<dbReference type="SUPFAM" id="SSF47336">
    <property type="entry name" value="ACP-like"/>
    <property type="match status" value="3"/>
</dbReference>
<dbReference type="Pfam" id="PF00550">
    <property type="entry name" value="PP-binding"/>
    <property type="match status" value="3"/>
</dbReference>